<keyword evidence="9" id="KW-1185">Reference proteome</keyword>
<keyword evidence="4 6" id="KW-0472">Membrane</keyword>
<feature type="region of interest" description="Disordered" evidence="5">
    <location>
        <begin position="1"/>
        <end position="27"/>
    </location>
</feature>
<dbReference type="InterPro" id="IPR020846">
    <property type="entry name" value="MFS_dom"/>
</dbReference>
<feature type="transmembrane region" description="Helical" evidence="6">
    <location>
        <begin position="129"/>
        <end position="151"/>
    </location>
</feature>
<evidence type="ECO:0000259" key="7">
    <source>
        <dbReference type="PROSITE" id="PS50850"/>
    </source>
</evidence>
<evidence type="ECO:0000256" key="6">
    <source>
        <dbReference type="SAM" id="Phobius"/>
    </source>
</evidence>
<feature type="transmembrane region" description="Helical" evidence="6">
    <location>
        <begin position="195"/>
        <end position="215"/>
    </location>
</feature>
<gene>
    <name evidence="8" type="ORF">IRY30_02365</name>
</gene>
<dbReference type="InterPro" id="IPR036259">
    <property type="entry name" value="MFS_trans_sf"/>
</dbReference>
<feature type="transmembrane region" description="Helical" evidence="6">
    <location>
        <begin position="301"/>
        <end position="321"/>
    </location>
</feature>
<evidence type="ECO:0000313" key="8">
    <source>
        <dbReference type="EMBL" id="MBF4552926.1"/>
    </source>
</evidence>
<feature type="transmembrane region" description="Helical" evidence="6">
    <location>
        <begin position="361"/>
        <end position="383"/>
    </location>
</feature>
<feature type="compositionally biased region" description="Low complexity" evidence="5">
    <location>
        <begin position="12"/>
        <end position="23"/>
    </location>
</feature>
<feature type="transmembrane region" description="Helical" evidence="6">
    <location>
        <begin position="327"/>
        <end position="349"/>
    </location>
</feature>
<comment type="subcellular location">
    <subcellularLocation>
        <location evidence="1">Cell membrane</location>
        <topology evidence="1">Multi-pass membrane protein</topology>
    </subcellularLocation>
</comment>
<feature type="transmembrane region" description="Helical" evidence="6">
    <location>
        <begin position="36"/>
        <end position="63"/>
    </location>
</feature>
<dbReference type="PANTHER" id="PTHR23523">
    <property type="match status" value="1"/>
</dbReference>
<dbReference type="InterPro" id="IPR011701">
    <property type="entry name" value="MFS"/>
</dbReference>
<dbReference type="Pfam" id="PF07690">
    <property type="entry name" value="MFS_1"/>
    <property type="match status" value="1"/>
</dbReference>
<name>A0ABR9ZIM0_9CORY</name>
<dbReference type="SUPFAM" id="SSF103473">
    <property type="entry name" value="MFS general substrate transporter"/>
    <property type="match status" value="1"/>
</dbReference>
<protein>
    <submittedName>
        <fullName evidence="8">MFS transporter</fullName>
    </submittedName>
</protein>
<feature type="transmembrane region" description="Helical" evidence="6">
    <location>
        <begin position="163"/>
        <end position="189"/>
    </location>
</feature>
<evidence type="ECO:0000256" key="5">
    <source>
        <dbReference type="SAM" id="MobiDB-lite"/>
    </source>
</evidence>
<accession>A0ABR9ZIM0</accession>
<proteinExistence type="predicted"/>
<reference evidence="8 9" key="1">
    <citation type="submission" date="2020-10" db="EMBL/GenBank/DDBJ databases">
        <title>Novel species in genus Corynebacterium.</title>
        <authorList>
            <person name="Zhang G."/>
        </authorList>
    </citation>
    <scope>NUCLEOTIDE SEQUENCE [LARGE SCALE GENOMIC DNA]</scope>
    <source>
        <strain evidence="8 9">DSM 45110</strain>
    </source>
</reference>
<feature type="transmembrane region" description="Helical" evidence="6">
    <location>
        <begin position="275"/>
        <end position="294"/>
    </location>
</feature>
<dbReference type="RefSeq" id="WP_194555793.1">
    <property type="nucleotide sequence ID" value="NZ_JADKMY010000001.1"/>
</dbReference>
<evidence type="ECO:0000313" key="9">
    <source>
        <dbReference type="Proteomes" id="UP000635902"/>
    </source>
</evidence>
<dbReference type="InterPro" id="IPR052524">
    <property type="entry name" value="MFS_Cyanate_Porter"/>
</dbReference>
<dbReference type="PROSITE" id="PS50850">
    <property type="entry name" value="MFS"/>
    <property type="match status" value="1"/>
</dbReference>
<keyword evidence="2 6" id="KW-0812">Transmembrane</keyword>
<evidence type="ECO:0000256" key="2">
    <source>
        <dbReference type="ARBA" id="ARBA00022692"/>
    </source>
</evidence>
<feature type="transmembrane region" description="Helical" evidence="6">
    <location>
        <begin position="236"/>
        <end position="255"/>
    </location>
</feature>
<feature type="transmembrane region" description="Helical" evidence="6">
    <location>
        <begin position="102"/>
        <end position="123"/>
    </location>
</feature>
<dbReference type="Gene3D" id="1.20.1250.20">
    <property type="entry name" value="MFS general substrate transporter like domains"/>
    <property type="match status" value="1"/>
</dbReference>
<evidence type="ECO:0000256" key="4">
    <source>
        <dbReference type="ARBA" id="ARBA00023136"/>
    </source>
</evidence>
<sequence length="425" mass="44454">MPTGHSAPQEKPSSQLSQPTSQTEIEPKARSANRPALWLAALSVLFVGLNLRPAITSVAFVAPDIHAELGLGSTLTGLLTTTPLLAFVVLSSRAPTWGRRQGLARMILLALGLLIIGFCLRLIPATPVLFAGMAVIGVAITIGNVLLPTYIKARYPDKSGVLMGIYTVSLYAGPTLAAAGTVPLAHAFGSWKLALFIWVILALIAIPLWLPHISAKPLRAQAQQAPCNAVLWRNPLAWAVTVYFAVLSVTFYTVSAWLPTILLDRGLSLESGSAMLMWINATAAIFALVVSVLVHRTRSQVWATVSGSVLLGAGLAGLAFAPVNTALIFALLFGIGNGVATGIAFSLALLRSANAQSTAALGAMSQTAGYALSSIGPVGAGMLHDITESWQAVLILLIILISTQALAGLWAGRNQQVDVTAAQHG</sequence>
<organism evidence="8 9">
    <name type="scientific">Corynebacterium suicordis DSM 45110</name>
    <dbReference type="NCBI Taxonomy" id="1121369"/>
    <lineage>
        <taxon>Bacteria</taxon>
        <taxon>Bacillati</taxon>
        <taxon>Actinomycetota</taxon>
        <taxon>Actinomycetes</taxon>
        <taxon>Mycobacteriales</taxon>
        <taxon>Corynebacteriaceae</taxon>
        <taxon>Corynebacterium</taxon>
    </lineage>
</organism>
<feature type="domain" description="Major facilitator superfamily (MFS) profile" evidence="7">
    <location>
        <begin position="36"/>
        <end position="415"/>
    </location>
</feature>
<dbReference type="Proteomes" id="UP000635902">
    <property type="component" value="Unassembled WGS sequence"/>
</dbReference>
<evidence type="ECO:0000256" key="3">
    <source>
        <dbReference type="ARBA" id="ARBA00022989"/>
    </source>
</evidence>
<feature type="transmembrane region" description="Helical" evidence="6">
    <location>
        <begin position="69"/>
        <end position="90"/>
    </location>
</feature>
<comment type="caution">
    <text evidence="8">The sequence shown here is derived from an EMBL/GenBank/DDBJ whole genome shotgun (WGS) entry which is preliminary data.</text>
</comment>
<keyword evidence="3 6" id="KW-1133">Transmembrane helix</keyword>
<feature type="transmembrane region" description="Helical" evidence="6">
    <location>
        <begin position="389"/>
        <end position="411"/>
    </location>
</feature>
<dbReference type="PANTHER" id="PTHR23523:SF2">
    <property type="entry name" value="2-NITROIMIDAZOLE TRANSPORTER"/>
    <property type="match status" value="1"/>
</dbReference>
<dbReference type="EMBL" id="JADKMY010000001">
    <property type="protein sequence ID" value="MBF4552926.1"/>
    <property type="molecule type" value="Genomic_DNA"/>
</dbReference>
<evidence type="ECO:0000256" key="1">
    <source>
        <dbReference type="ARBA" id="ARBA00004651"/>
    </source>
</evidence>